<dbReference type="Proteomes" id="UP000789595">
    <property type="component" value="Unassembled WGS sequence"/>
</dbReference>
<dbReference type="PROSITE" id="PS50889">
    <property type="entry name" value="S4"/>
    <property type="match status" value="1"/>
</dbReference>
<keyword evidence="4" id="KW-0732">Signal</keyword>
<dbReference type="InterPro" id="IPR029063">
    <property type="entry name" value="SAM-dependent_MTases_sf"/>
</dbReference>
<name>A0A7S4A5K6_9STRA</name>
<dbReference type="GO" id="GO:0008168">
    <property type="term" value="F:methyltransferase activity"/>
    <property type="evidence" value="ECO:0007669"/>
    <property type="project" value="InterPro"/>
</dbReference>
<dbReference type="InterPro" id="IPR036986">
    <property type="entry name" value="S4_RNA-bd_sf"/>
</dbReference>
<dbReference type="SUPFAM" id="SSF55174">
    <property type="entry name" value="Alpha-L RNA-binding motif"/>
    <property type="match status" value="1"/>
</dbReference>
<dbReference type="Gene3D" id="3.10.290.10">
    <property type="entry name" value="RNA-binding S4 domain"/>
    <property type="match status" value="1"/>
</dbReference>
<evidence type="ECO:0000256" key="4">
    <source>
        <dbReference type="SAM" id="SignalP"/>
    </source>
</evidence>
<evidence type="ECO:0000256" key="1">
    <source>
        <dbReference type="ARBA" id="ARBA00022884"/>
    </source>
</evidence>
<dbReference type="EMBL" id="CAKKNE010000003">
    <property type="protein sequence ID" value="CAH0370537.1"/>
    <property type="molecule type" value="Genomic_DNA"/>
</dbReference>
<proteinExistence type="inferred from homology"/>
<gene>
    <name evidence="6" type="ORF">PCAL00307_LOCUS19709</name>
    <name evidence="7" type="ORF">PECAL_3P04330</name>
</gene>
<dbReference type="SUPFAM" id="SSF53335">
    <property type="entry name" value="S-adenosyl-L-methionine-dependent methyltransferases"/>
    <property type="match status" value="1"/>
</dbReference>
<evidence type="ECO:0000313" key="7">
    <source>
        <dbReference type="EMBL" id="CAH0370537.1"/>
    </source>
</evidence>
<dbReference type="SMART" id="SM00363">
    <property type="entry name" value="S4"/>
    <property type="match status" value="1"/>
</dbReference>
<feature type="chain" id="PRO_5035593943" description="RNA-binding S4 domain-containing protein" evidence="4">
    <location>
        <begin position="16"/>
        <end position="360"/>
    </location>
</feature>
<dbReference type="Pfam" id="PF01479">
    <property type="entry name" value="S4"/>
    <property type="match status" value="1"/>
</dbReference>
<dbReference type="PANTHER" id="PTHR32319">
    <property type="entry name" value="BACTERIAL HEMOLYSIN-LIKE PROTEIN"/>
    <property type="match status" value="1"/>
</dbReference>
<dbReference type="GO" id="GO:0032259">
    <property type="term" value="P:methylation"/>
    <property type="evidence" value="ECO:0007669"/>
    <property type="project" value="InterPro"/>
</dbReference>
<dbReference type="InterPro" id="IPR002942">
    <property type="entry name" value="S4_RNA-bd"/>
</dbReference>
<accession>A0A7S4A5K6</accession>
<dbReference type="Gene3D" id="3.40.50.150">
    <property type="entry name" value="Vaccinia Virus protein VP39"/>
    <property type="match status" value="1"/>
</dbReference>
<evidence type="ECO:0000256" key="2">
    <source>
        <dbReference type="ARBA" id="ARBA00029460"/>
    </source>
</evidence>
<dbReference type="GO" id="GO:0003723">
    <property type="term" value="F:RNA binding"/>
    <property type="evidence" value="ECO:0007669"/>
    <property type="project" value="UniProtKB-KW"/>
</dbReference>
<evidence type="ECO:0000313" key="8">
    <source>
        <dbReference type="Proteomes" id="UP000789595"/>
    </source>
</evidence>
<dbReference type="InterPro" id="IPR002877">
    <property type="entry name" value="RNA_MeTrfase_FtsJ_dom"/>
</dbReference>
<organism evidence="6">
    <name type="scientific">Pelagomonas calceolata</name>
    <dbReference type="NCBI Taxonomy" id="35677"/>
    <lineage>
        <taxon>Eukaryota</taxon>
        <taxon>Sar</taxon>
        <taxon>Stramenopiles</taxon>
        <taxon>Ochrophyta</taxon>
        <taxon>Pelagophyceae</taxon>
        <taxon>Pelagomonadales</taxon>
        <taxon>Pelagomonadaceae</taxon>
        <taxon>Pelagomonas</taxon>
    </lineage>
</organism>
<dbReference type="CDD" id="cd00165">
    <property type="entry name" value="S4"/>
    <property type="match status" value="1"/>
</dbReference>
<feature type="signal peptide" evidence="4">
    <location>
        <begin position="1"/>
        <end position="15"/>
    </location>
</feature>
<reference evidence="7" key="2">
    <citation type="submission" date="2021-11" db="EMBL/GenBank/DDBJ databases">
        <authorList>
            <consortium name="Genoscope - CEA"/>
            <person name="William W."/>
        </authorList>
    </citation>
    <scope>NUCLEOTIDE SEQUENCE</scope>
</reference>
<feature type="domain" description="RNA-binding S4" evidence="5">
    <location>
        <begin position="42"/>
        <end position="108"/>
    </location>
</feature>
<evidence type="ECO:0000313" key="6">
    <source>
        <dbReference type="EMBL" id="CAE0704261.1"/>
    </source>
</evidence>
<reference evidence="6" key="1">
    <citation type="submission" date="2021-01" db="EMBL/GenBank/DDBJ databases">
        <authorList>
            <person name="Corre E."/>
            <person name="Pelletier E."/>
            <person name="Niang G."/>
            <person name="Scheremetjew M."/>
            <person name="Finn R."/>
            <person name="Kale V."/>
            <person name="Holt S."/>
            <person name="Cochrane G."/>
            <person name="Meng A."/>
            <person name="Brown T."/>
            <person name="Cohen L."/>
        </authorList>
    </citation>
    <scope>NUCLEOTIDE SEQUENCE</scope>
    <source>
        <strain evidence="6">CCMP1756</strain>
    </source>
</reference>
<comment type="similarity">
    <text evidence="2">Belongs to the TlyA family.</text>
</comment>
<evidence type="ECO:0000256" key="3">
    <source>
        <dbReference type="PROSITE-ProRule" id="PRU00182"/>
    </source>
</evidence>
<evidence type="ECO:0000259" key="5">
    <source>
        <dbReference type="SMART" id="SM00363"/>
    </source>
</evidence>
<keyword evidence="1 3" id="KW-0694">RNA-binding</keyword>
<dbReference type="Pfam" id="PF01728">
    <property type="entry name" value="FtsJ"/>
    <property type="match status" value="1"/>
</dbReference>
<sequence>MRVLQLTMIVTAVRALVAPPTRNSRLLRPLQAAAVAERVGKLRLDALLLQRGFAASRSQATALIREGAVTVDGETKAKPGAKISVDASIKVASEKNVRYVSRGGEKLHAAFEAWPDIVPRDRTVLDIGASTGGFSHCSLHHGAAAVDAVDVGSGQFHASLLEDDRVRSFENVNCRYDDELAAIPLRAAYDLVVTDCSFISLTKLLPAIWRKVDAGGNLMCLVKPQFECGPDIVRRGRGVVRDPADRQSAVDAIIAFARELPDCTVVDDAVESPVHDKLGNREFLLRLRRRNTGQVAALEAAIAAPSAMPGVAAALAAAAPGLAAAADGGNPDQGAIVAYAWFAISAAAGVKGVADKLRSD</sequence>
<dbReference type="AlphaFoldDB" id="A0A7S4A5K6"/>
<dbReference type="OrthoDB" id="10064428at2759"/>
<keyword evidence="8" id="KW-1185">Reference proteome</keyword>
<protein>
    <recommendedName>
        <fullName evidence="5">RNA-binding S4 domain-containing protein</fullName>
    </recommendedName>
</protein>
<dbReference type="PANTHER" id="PTHR32319:SF0">
    <property type="entry name" value="BACTERIAL HEMOLYSIN-LIKE PROTEIN"/>
    <property type="match status" value="1"/>
</dbReference>
<dbReference type="InterPro" id="IPR047048">
    <property type="entry name" value="TlyA"/>
</dbReference>
<dbReference type="EMBL" id="HBIW01022853">
    <property type="protein sequence ID" value="CAE0704261.1"/>
    <property type="molecule type" value="Transcribed_RNA"/>
</dbReference>